<dbReference type="AlphaFoldDB" id="A0A3G1GQF3"/>
<dbReference type="Pfam" id="PF00895">
    <property type="entry name" value="ATP-synt_8"/>
    <property type="match status" value="1"/>
</dbReference>
<dbReference type="GO" id="GO:0015078">
    <property type="term" value="F:proton transmembrane transporter activity"/>
    <property type="evidence" value="ECO:0007669"/>
    <property type="project" value="InterPro"/>
</dbReference>
<accession>A0A3G1GQF3</accession>
<evidence type="ECO:0000256" key="5">
    <source>
        <dbReference type="ARBA" id="ARBA00022547"/>
    </source>
</evidence>
<evidence type="ECO:0000256" key="1">
    <source>
        <dbReference type="ARBA" id="ARBA00004304"/>
    </source>
</evidence>
<comment type="similarity">
    <text evidence="2 12">Belongs to the ATPase protein 8 family.</text>
</comment>
<keyword evidence="7 12" id="KW-0375">Hydrogen ion transport</keyword>
<geneLocation type="mitochondrion" evidence="14"/>
<keyword evidence="6 12" id="KW-0812">Transmembrane</keyword>
<keyword evidence="10 12" id="KW-0496">Mitochondrion</keyword>
<keyword evidence="4 12" id="KW-0813">Transport</keyword>
<evidence type="ECO:0000256" key="6">
    <source>
        <dbReference type="ARBA" id="ARBA00022692"/>
    </source>
</evidence>
<comment type="subcellular location">
    <subcellularLocation>
        <location evidence="1 12">Mitochondrion membrane</location>
        <topology evidence="1 12">Single-pass membrane protein</topology>
    </subcellularLocation>
</comment>
<evidence type="ECO:0000256" key="4">
    <source>
        <dbReference type="ARBA" id="ARBA00022448"/>
    </source>
</evidence>
<evidence type="ECO:0000256" key="11">
    <source>
        <dbReference type="ARBA" id="ARBA00023136"/>
    </source>
</evidence>
<keyword evidence="5 12" id="KW-0138">CF(0)</keyword>
<feature type="transmembrane region" description="Helical" evidence="13">
    <location>
        <begin position="12"/>
        <end position="31"/>
    </location>
</feature>
<keyword evidence="8 13" id="KW-1133">Transmembrane helix</keyword>
<comment type="subunit">
    <text evidence="3">F-type ATPases have 2 components, CF(1) - the catalytic core - and CF(0) - the membrane proton channel.</text>
</comment>
<proteinExistence type="inferred from homology"/>
<keyword evidence="11 13" id="KW-0472">Membrane</keyword>
<organism evidence="14">
    <name type="scientific">Cryptocephalus rugicollis</name>
    <dbReference type="NCBI Taxonomy" id="1091379"/>
    <lineage>
        <taxon>Eukaryota</taxon>
        <taxon>Metazoa</taxon>
        <taxon>Ecdysozoa</taxon>
        <taxon>Arthropoda</taxon>
        <taxon>Hexapoda</taxon>
        <taxon>Insecta</taxon>
        <taxon>Pterygota</taxon>
        <taxon>Neoptera</taxon>
        <taxon>Endopterygota</taxon>
        <taxon>Coleoptera</taxon>
        <taxon>Polyphaga</taxon>
        <taxon>Cucujiformia</taxon>
        <taxon>Chrysomeloidea</taxon>
        <taxon>Chrysomelidae</taxon>
        <taxon>Cryptocephalinae</taxon>
        <taxon>Cryptocephalus</taxon>
    </lineage>
</organism>
<evidence type="ECO:0000256" key="3">
    <source>
        <dbReference type="ARBA" id="ARBA00011291"/>
    </source>
</evidence>
<dbReference type="GO" id="GO:0045259">
    <property type="term" value="C:proton-transporting ATP synthase complex"/>
    <property type="evidence" value="ECO:0007669"/>
    <property type="project" value="UniProtKB-KW"/>
</dbReference>
<dbReference type="InterPro" id="IPR001421">
    <property type="entry name" value="ATP8_metazoa"/>
</dbReference>
<reference evidence="14" key="1">
    <citation type="journal article" date="2015" name="Methods Ecol Evol 6">
        <title>Validating the power of mitochondrial metagenomics for community ecology and phylogenetics of complex assemblages.</title>
        <authorList>
            <person name="Gomez-Rodriguez C."/>
            <person name="Crampton-Platt A."/>
            <person name="Timmermans M.J.T.N."/>
            <person name="Baselga A."/>
            <person name="Vogler A.P."/>
        </authorList>
    </citation>
    <scope>NUCLEOTIDE SEQUENCE</scope>
</reference>
<evidence type="ECO:0000256" key="12">
    <source>
        <dbReference type="RuleBase" id="RU003661"/>
    </source>
</evidence>
<evidence type="ECO:0000256" key="7">
    <source>
        <dbReference type="ARBA" id="ARBA00022781"/>
    </source>
</evidence>
<evidence type="ECO:0000256" key="10">
    <source>
        <dbReference type="ARBA" id="ARBA00023128"/>
    </source>
</evidence>
<name>A0A3G1GQF3_9CUCU</name>
<evidence type="ECO:0000256" key="13">
    <source>
        <dbReference type="SAM" id="Phobius"/>
    </source>
</evidence>
<keyword evidence="9 12" id="KW-0406">Ion transport</keyword>
<protein>
    <recommendedName>
        <fullName evidence="12">ATP synthase complex subunit 8</fullName>
    </recommendedName>
</protein>
<evidence type="ECO:0000256" key="2">
    <source>
        <dbReference type="ARBA" id="ARBA00008892"/>
    </source>
</evidence>
<gene>
    <name evidence="14" type="primary">atp8</name>
</gene>
<dbReference type="GO" id="GO:0015986">
    <property type="term" value="P:proton motive force-driven ATP synthesis"/>
    <property type="evidence" value="ECO:0007669"/>
    <property type="project" value="InterPro"/>
</dbReference>
<dbReference type="GO" id="GO:0031966">
    <property type="term" value="C:mitochondrial membrane"/>
    <property type="evidence" value="ECO:0007669"/>
    <property type="project" value="UniProtKB-SubCell"/>
</dbReference>
<dbReference type="EMBL" id="KX943437">
    <property type="protein sequence ID" value="APX40021.1"/>
    <property type="molecule type" value="Genomic_DNA"/>
</dbReference>
<evidence type="ECO:0000256" key="8">
    <source>
        <dbReference type="ARBA" id="ARBA00022989"/>
    </source>
</evidence>
<evidence type="ECO:0000256" key="9">
    <source>
        <dbReference type="ARBA" id="ARBA00023065"/>
    </source>
</evidence>
<sequence>MPQMAPLNWLTLFFMFSIYLLLFSSMNYYFFMKTPFKKNFKINKFHQNWSW</sequence>
<evidence type="ECO:0000313" key="14">
    <source>
        <dbReference type="EMBL" id="APX40021.1"/>
    </source>
</evidence>